<evidence type="ECO:0000313" key="2">
    <source>
        <dbReference type="Proteomes" id="UP001589647"/>
    </source>
</evidence>
<proteinExistence type="predicted"/>
<protein>
    <submittedName>
        <fullName evidence="1">Uncharacterized protein</fullName>
    </submittedName>
</protein>
<gene>
    <name evidence="1" type="ORF">ACFFV7_39605</name>
</gene>
<name>A0ABV5ITF6_9ACTN</name>
<organism evidence="1 2">
    <name type="scientific">Nonomuraea spiralis</name>
    <dbReference type="NCBI Taxonomy" id="46182"/>
    <lineage>
        <taxon>Bacteria</taxon>
        <taxon>Bacillati</taxon>
        <taxon>Actinomycetota</taxon>
        <taxon>Actinomycetes</taxon>
        <taxon>Streptosporangiales</taxon>
        <taxon>Streptosporangiaceae</taxon>
        <taxon>Nonomuraea</taxon>
    </lineage>
</organism>
<sequence length="46" mass="5343">MAKLTMTSRRWDELTALLKDEQRLQAEYPKVAEYLDMAARLRGTGD</sequence>
<accession>A0ABV5ITF6</accession>
<evidence type="ECO:0000313" key="1">
    <source>
        <dbReference type="EMBL" id="MFB9207348.1"/>
    </source>
</evidence>
<dbReference type="RefSeq" id="WP_189653108.1">
    <property type="nucleotide sequence ID" value="NZ_BMRC01000036.1"/>
</dbReference>
<comment type="caution">
    <text evidence="1">The sequence shown here is derived from an EMBL/GenBank/DDBJ whole genome shotgun (WGS) entry which is preliminary data.</text>
</comment>
<keyword evidence="2" id="KW-1185">Reference proteome</keyword>
<dbReference type="EMBL" id="JBHMEI010000049">
    <property type="protein sequence ID" value="MFB9207348.1"/>
    <property type="molecule type" value="Genomic_DNA"/>
</dbReference>
<dbReference type="Proteomes" id="UP001589647">
    <property type="component" value="Unassembled WGS sequence"/>
</dbReference>
<reference evidence="1 2" key="1">
    <citation type="submission" date="2024-09" db="EMBL/GenBank/DDBJ databases">
        <authorList>
            <person name="Sun Q."/>
            <person name="Mori K."/>
        </authorList>
    </citation>
    <scope>NUCLEOTIDE SEQUENCE [LARGE SCALE GENOMIC DNA]</scope>
    <source>
        <strain evidence="1 2">CCM 3426</strain>
    </source>
</reference>